<reference evidence="1" key="1">
    <citation type="submission" date="2022-07" db="EMBL/GenBank/DDBJ databases">
        <title>Phylogenomic reconstructions and comparative analyses of Kickxellomycotina fungi.</title>
        <authorList>
            <person name="Reynolds N.K."/>
            <person name="Stajich J.E."/>
            <person name="Barry K."/>
            <person name="Grigoriev I.V."/>
            <person name="Crous P."/>
            <person name="Smith M.E."/>
        </authorList>
    </citation>
    <scope>NUCLEOTIDE SEQUENCE</scope>
    <source>
        <strain evidence="1">CBS 190363</strain>
    </source>
</reference>
<organism evidence="1 2">
    <name type="scientific">Coemansia aciculifera</name>
    <dbReference type="NCBI Taxonomy" id="417176"/>
    <lineage>
        <taxon>Eukaryota</taxon>
        <taxon>Fungi</taxon>
        <taxon>Fungi incertae sedis</taxon>
        <taxon>Zoopagomycota</taxon>
        <taxon>Kickxellomycotina</taxon>
        <taxon>Kickxellomycetes</taxon>
        <taxon>Kickxellales</taxon>
        <taxon>Kickxellaceae</taxon>
        <taxon>Coemansia</taxon>
    </lineage>
</organism>
<keyword evidence="2" id="KW-1185">Reference proteome</keyword>
<name>A0ACC1LYB7_9FUNG</name>
<feature type="non-terminal residue" evidence="1">
    <location>
        <position position="742"/>
    </location>
</feature>
<sequence length="742" mass="81774">VKSQLHSRASGMLTALLRELYKEEFSGGRLESNDVYLLVASVVKLCLHHADREAAEQLWSVLLDQFDAQVRAIGEAEATRIQPFAALQGLLALSTMVRKGASVSDYKPLFQRCRQSFELVQTLQSDARTQALLEGEDGIADILSHERIKWLSGLLVQCNVSELVTVGKMLLDLALTVEPTHNMLSMALTLARIEWSQWCQILLPYVVRLTAAKWAEERISLLLFWSELFQLDLLKMQNGAASSVITERGLVLFPASVTKEAKDTKSSKRRQAKQEAAPSISRALIDWLAEPVEWSKVVEQRMAIPSTDRVEFSGFEDAEDSDAESDTSSAPALAATAKSATSIPELAIKSAILTMLGHISIEASMLIDGLRAFIEQLVTAISTSSAQLAEDNVYLQHVSMSPSGCSSMGPSDGEIWGDEASEALGLHTAKADRLYWGRYYQLHPMVGLLGRALKQLAATTMRAASPQAAEGLMSIWTLTLDSVLPVHYSNSALIEALHQTAEALQTMTAEPDVKKRLATALSLSQLESLMPLLEHNLASFQSQLRLQTLKFLALFEQPLMRSSNNKQGGSSEEPCDIIQLGIELETVPASLDTYKEKTNPLRRMAAYSSNGRVPKIYNRVFPYLAIMQFSVNFSLVWTETGKQLALLASANPSLLWAAVWQVLRRYNDERLLVETGMTPEAKAWLSARQAEWVAQSSLASQQKLEGFAMECPSLVRFDRVFDADLAQFVGEGDGTAELSSSL</sequence>
<proteinExistence type="predicted"/>
<comment type="caution">
    <text evidence="1">The sequence shown here is derived from an EMBL/GenBank/DDBJ whole genome shotgun (WGS) entry which is preliminary data.</text>
</comment>
<dbReference type="EMBL" id="JANBVB010001387">
    <property type="protein sequence ID" value="KAJ2890361.1"/>
    <property type="molecule type" value="Genomic_DNA"/>
</dbReference>
<evidence type="ECO:0000313" key="2">
    <source>
        <dbReference type="Proteomes" id="UP001139981"/>
    </source>
</evidence>
<evidence type="ECO:0000313" key="1">
    <source>
        <dbReference type="EMBL" id="KAJ2890361.1"/>
    </source>
</evidence>
<protein>
    <submittedName>
        <fullName evidence="1">U3 snoRNP protein</fullName>
    </submittedName>
</protein>
<feature type="non-terminal residue" evidence="1">
    <location>
        <position position="1"/>
    </location>
</feature>
<accession>A0ACC1LYB7</accession>
<dbReference type="Proteomes" id="UP001139981">
    <property type="component" value="Unassembled WGS sequence"/>
</dbReference>
<gene>
    <name evidence="1" type="primary">UTP20_2</name>
    <name evidence="1" type="ORF">IWW38_004178</name>
</gene>